<evidence type="ECO:0000313" key="2">
    <source>
        <dbReference type="EMBL" id="KAJ8064313.1"/>
    </source>
</evidence>
<dbReference type="AlphaFoldDB" id="A0A9X0AL31"/>
<name>A0A9X0AL31_9HELO</name>
<reference evidence="2" key="1">
    <citation type="submission" date="2022-11" db="EMBL/GenBank/DDBJ databases">
        <title>Genome Resource of Sclerotinia nivalis Strain SnTB1, a Plant Pathogen Isolated from American Ginseng.</title>
        <authorList>
            <person name="Fan S."/>
        </authorList>
    </citation>
    <scope>NUCLEOTIDE SEQUENCE</scope>
    <source>
        <strain evidence="2">SnTB1</strain>
    </source>
</reference>
<dbReference type="EMBL" id="JAPEIS010000007">
    <property type="protein sequence ID" value="KAJ8064313.1"/>
    <property type="molecule type" value="Genomic_DNA"/>
</dbReference>
<feature type="compositionally biased region" description="Low complexity" evidence="1">
    <location>
        <begin position="1"/>
        <end position="16"/>
    </location>
</feature>
<keyword evidence="3" id="KW-1185">Reference proteome</keyword>
<feature type="compositionally biased region" description="Polar residues" evidence="1">
    <location>
        <begin position="28"/>
        <end position="42"/>
    </location>
</feature>
<dbReference type="Proteomes" id="UP001152300">
    <property type="component" value="Unassembled WGS sequence"/>
</dbReference>
<evidence type="ECO:0000256" key="1">
    <source>
        <dbReference type="SAM" id="MobiDB-lite"/>
    </source>
</evidence>
<feature type="region of interest" description="Disordered" evidence="1">
    <location>
        <begin position="1"/>
        <end position="85"/>
    </location>
</feature>
<evidence type="ECO:0000313" key="3">
    <source>
        <dbReference type="Proteomes" id="UP001152300"/>
    </source>
</evidence>
<protein>
    <submittedName>
        <fullName evidence="2">Uncharacterized protein</fullName>
    </submittedName>
</protein>
<organism evidence="2 3">
    <name type="scientific">Sclerotinia nivalis</name>
    <dbReference type="NCBI Taxonomy" id="352851"/>
    <lineage>
        <taxon>Eukaryota</taxon>
        <taxon>Fungi</taxon>
        <taxon>Dikarya</taxon>
        <taxon>Ascomycota</taxon>
        <taxon>Pezizomycotina</taxon>
        <taxon>Leotiomycetes</taxon>
        <taxon>Helotiales</taxon>
        <taxon>Sclerotiniaceae</taxon>
        <taxon>Sclerotinia</taxon>
    </lineage>
</organism>
<comment type="caution">
    <text evidence="2">The sequence shown here is derived from an EMBL/GenBank/DDBJ whole genome shotgun (WGS) entry which is preliminary data.</text>
</comment>
<sequence length="85" mass="9234">MTQSSINLSPNPNPNLVEDDHPHFAEQTPASQSSQQMPTPSLTPDADSTMQPQSPQSPPPTSTHLTTPTPRNPQLSALGNYIREF</sequence>
<gene>
    <name evidence="2" type="ORF">OCU04_006659</name>
</gene>
<accession>A0A9X0AL31</accession>
<proteinExistence type="predicted"/>